<dbReference type="PROSITE" id="PS00737">
    <property type="entry name" value="THIOLASE_2"/>
    <property type="match status" value="1"/>
</dbReference>
<dbReference type="Gene3D" id="3.40.47.10">
    <property type="match status" value="2"/>
</dbReference>
<dbReference type="PIRSF" id="PIRSF000429">
    <property type="entry name" value="Ac-CoA_Ac_transf"/>
    <property type="match status" value="1"/>
</dbReference>
<keyword evidence="3 4" id="KW-0012">Acyltransferase</keyword>
<evidence type="ECO:0000256" key="1">
    <source>
        <dbReference type="ARBA" id="ARBA00010982"/>
    </source>
</evidence>
<dbReference type="NCBIfam" id="NF006552">
    <property type="entry name" value="PRK09051.1"/>
    <property type="match status" value="1"/>
</dbReference>
<feature type="domain" description="Thiolase C-terminal" evidence="6">
    <location>
        <begin position="269"/>
        <end position="390"/>
    </location>
</feature>
<organism evidence="7 8">
    <name type="scientific">Parasulfitobacter algicola</name>
    <dbReference type="NCBI Taxonomy" id="2614809"/>
    <lineage>
        <taxon>Bacteria</taxon>
        <taxon>Pseudomonadati</taxon>
        <taxon>Pseudomonadota</taxon>
        <taxon>Alphaproteobacteria</taxon>
        <taxon>Rhodobacterales</taxon>
        <taxon>Roseobacteraceae</taxon>
        <taxon>Parasulfitobacter</taxon>
    </lineage>
</organism>
<dbReference type="PROSITE" id="PS00098">
    <property type="entry name" value="THIOLASE_1"/>
    <property type="match status" value="1"/>
</dbReference>
<keyword evidence="8" id="KW-1185">Reference proteome</keyword>
<dbReference type="InterPro" id="IPR020616">
    <property type="entry name" value="Thiolase_N"/>
</dbReference>
<proteinExistence type="inferred from homology"/>
<dbReference type="EMBL" id="JABUFE010000001">
    <property type="protein sequence ID" value="NSX53201.1"/>
    <property type="molecule type" value="Genomic_DNA"/>
</dbReference>
<reference evidence="7 8" key="1">
    <citation type="submission" date="2020-06" db="EMBL/GenBank/DDBJ databases">
        <title>Sulfitobacter algicola sp. nov., isolated from green algae.</title>
        <authorList>
            <person name="Wang C."/>
        </authorList>
    </citation>
    <scope>NUCLEOTIDE SEQUENCE [LARGE SCALE GENOMIC DNA]</scope>
    <source>
        <strain evidence="7 8">1151</strain>
    </source>
</reference>
<dbReference type="InterPro" id="IPR020613">
    <property type="entry name" value="Thiolase_CS"/>
</dbReference>
<keyword evidence="2 4" id="KW-0808">Transferase</keyword>
<comment type="similarity">
    <text evidence="1 4">Belongs to the thiolase-like superfamily. Thiolase family.</text>
</comment>
<dbReference type="PANTHER" id="PTHR18919">
    <property type="entry name" value="ACETYL-COA C-ACYLTRANSFERASE"/>
    <property type="match status" value="1"/>
</dbReference>
<name>A0ABX2IMJ8_9RHOB</name>
<dbReference type="InterPro" id="IPR020617">
    <property type="entry name" value="Thiolase_C"/>
</dbReference>
<dbReference type="InterPro" id="IPR016039">
    <property type="entry name" value="Thiolase-like"/>
</dbReference>
<evidence type="ECO:0000259" key="5">
    <source>
        <dbReference type="Pfam" id="PF00108"/>
    </source>
</evidence>
<dbReference type="PANTHER" id="PTHR18919:SF107">
    <property type="entry name" value="ACETYL-COA ACETYLTRANSFERASE, CYTOSOLIC"/>
    <property type="match status" value="1"/>
</dbReference>
<evidence type="ECO:0000259" key="6">
    <source>
        <dbReference type="Pfam" id="PF02803"/>
    </source>
</evidence>
<dbReference type="Pfam" id="PF00108">
    <property type="entry name" value="Thiolase_N"/>
    <property type="match status" value="1"/>
</dbReference>
<evidence type="ECO:0000256" key="4">
    <source>
        <dbReference type="RuleBase" id="RU003557"/>
    </source>
</evidence>
<dbReference type="RefSeq" id="WP_174134329.1">
    <property type="nucleotide sequence ID" value="NZ_JABUFE010000001.1"/>
</dbReference>
<dbReference type="NCBIfam" id="TIGR01930">
    <property type="entry name" value="AcCoA-C-Actrans"/>
    <property type="match status" value="1"/>
</dbReference>
<evidence type="ECO:0000313" key="7">
    <source>
        <dbReference type="EMBL" id="NSX53201.1"/>
    </source>
</evidence>
<dbReference type="InterPro" id="IPR002155">
    <property type="entry name" value="Thiolase"/>
</dbReference>
<dbReference type="Pfam" id="PF02803">
    <property type="entry name" value="Thiolase_C"/>
    <property type="match status" value="1"/>
</dbReference>
<comment type="caution">
    <text evidence="7">The sequence shown here is derived from an EMBL/GenBank/DDBJ whole genome shotgun (WGS) entry which is preliminary data.</text>
</comment>
<dbReference type="InterPro" id="IPR020610">
    <property type="entry name" value="Thiolase_AS"/>
</dbReference>
<evidence type="ECO:0000313" key="8">
    <source>
        <dbReference type="Proteomes" id="UP000777935"/>
    </source>
</evidence>
<dbReference type="PROSITE" id="PS00099">
    <property type="entry name" value="THIOLASE_3"/>
    <property type="match status" value="1"/>
</dbReference>
<feature type="domain" description="Thiolase N-terminal" evidence="5">
    <location>
        <begin position="4"/>
        <end position="260"/>
    </location>
</feature>
<accession>A0ABX2IMJ8</accession>
<dbReference type="Proteomes" id="UP000777935">
    <property type="component" value="Unassembled WGS sequence"/>
</dbReference>
<sequence>MSDIVILSGARTAIGTFGGALAKTTPIDLGTVAAKAALERGGVAGDQIGHVAFGHVINTEPRDMYLSRVAAMQAGIPDNVPAMNVNRLCGSGVQAIISVIQNLMLGDADFGLAGGAENMSRSPFIIPDQRWGAKMGDIKTLDMMLGALNCPFGTGHMGVTAENVASEHGITRDAQDSFAMESQTRAAKAIDAGYFDEQIVPVGIKSRHETVEFKVDEHPKATSLEQLADLRPVFQKDGTVTAGNASGINDGAAAVVMARADAAEAAGLTPKFRVLGYAHAGVRPEVMGIGPVPAVQNLLVRTGLSAGDFDVIESNEAFASQALAVSKELNFDPAKVNPNGGAIALGHPVGATGAIITVKAMYELERIQGRKALITMCIGGGQGIALAIERL</sequence>
<dbReference type="SUPFAM" id="SSF53901">
    <property type="entry name" value="Thiolase-like"/>
    <property type="match status" value="2"/>
</dbReference>
<dbReference type="CDD" id="cd00751">
    <property type="entry name" value="thiolase"/>
    <property type="match status" value="1"/>
</dbReference>
<gene>
    <name evidence="7" type="ORF">HRQ87_00120</name>
</gene>
<evidence type="ECO:0000256" key="2">
    <source>
        <dbReference type="ARBA" id="ARBA00022679"/>
    </source>
</evidence>
<protein>
    <submittedName>
        <fullName evidence="7">Acetyl-CoA C-acyltransferase family protein</fullName>
    </submittedName>
</protein>
<dbReference type="InterPro" id="IPR020615">
    <property type="entry name" value="Thiolase_acyl_enz_int_AS"/>
</dbReference>
<evidence type="ECO:0000256" key="3">
    <source>
        <dbReference type="ARBA" id="ARBA00023315"/>
    </source>
</evidence>